<proteinExistence type="predicted"/>
<dbReference type="Proteomes" id="UP001367676">
    <property type="component" value="Unassembled WGS sequence"/>
</dbReference>
<feature type="region of interest" description="Disordered" evidence="1">
    <location>
        <begin position="166"/>
        <end position="189"/>
    </location>
</feature>
<evidence type="ECO:0000256" key="1">
    <source>
        <dbReference type="SAM" id="MobiDB-lite"/>
    </source>
</evidence>
<keyword evidence="3" id="KW-1185">Reference proteome</keyword>
<evidence type="ECO:0000313" key="3">
    <source>
        <dbReference type="Proteomes" id="UP001367676"/>
    </source>
</evidence>
<protein>
    <submittedName>
        <fullName evidence="2">Uncharacterized protein</fullName>
    </submittedName>
</protein>
<reference evidence="2 3" key="1">
    <citation type="submission" date="2024-03" db="EMBL/GenBank/DDBJ databases">
        <title>Adaptation during the transition from Ophiocordyceps entomopathogen to insect associate is accompanied by gene loss and intensified selection.</title>
        <authorList>
            <person name="Ward C.M."/>
            <person name="Onetto C.A."/>
            <person name="Borneman A.R."/>
        </authorList>
    </citation>
    <scope>NUCLEOTIDE SEQUENCE [LARGE SCALE GENOMIC DNA]</scope>
    <source>
        <strain evidence="2">AWRI1</strain>
        <tissue evidence="2">Single Adult Female</tissue>
    </source>
</reference>
<accession>A0AAN9TD13</accession>
<name>A0AAN9TD13_9HEMI</name>
<evidence type="ECO:0000313" key="2">
    <source>
        <dbReference type="EMBL" id="KAK7580520.1"/>
    </source>
</evidence>
<comment type="caution">
    <text evidence="2">The sequence shown here is derived from an EMBL/GenBank/DDBJ whole genome shotgun (WGS) entry which is preliminary data.</text>
</comment>
<sequence length="398" mass="44616">MNANSLSAIFKKPKPVLKAFRKKQNARNLSNSIDLTTSSHSVDLAGRLTKEQSSPKTLKTSVNFSGPFDLIDESVPTAKKRRTPQPRKSLKVNFSRSVNASAEESVTVPKMGYLRQLRKNAKPSKEANFSAEISTFNDASARGVNRSASKSVENISTPHLSFSFSPSWNSSVDEPRIRRCSTPLKGTSRSKRLETNLSLIPRVLPFDNELSSSSAPSTGGRSSQDNDRSLPSSCGSASFVTKVFQGTSMDSDHENVAPVVAEKKTRGRKVDPDLKCRSVFPKLAPYCNKEFYEFFIFKMEPKYGIQTKRKVVKISEKVHALVQNIVSKKNNYHQLVHRLQTLLCRRGIIRTSYDMYWFTLKFLPRDAVIKIVPIVQPFGSPLVAEFDQQSVFEPIKMD</sequence>
<dbReference type="EMBL" id="JBBCAQ010000034">
    <property type="protein sequence ID" value="KAK7580520.1"/>
    <property type="molecule type" value="Genomic_DNA"/>
</dbReference>
<dbReference type="AlphaFoldDB" id="A0AAN9TD13"/>
<feature type="compositionally biased region" description="Low complexity" evidence="1">
    <location>
        <begin position="211"/>
        <end position="223"/>
    </location>
</feature>
<feature type="region of interest" description="Disordered" evidence="1">
    <location>
        <begin position="208"/>
        <end position="233"/>
    </location>
</feature>
<organism evidence="2 3">
    <name type="scientific">Parthenolecanium corni</name>
    <dbReference type="NCBI Taxonomy" id="536013"/>
    <lineage>
        <taxon>Eukaryota</taxon>
        <taxon>Metazoa</taxon>
        <taxon>Ecdysozoa</taxon>
        <taxon>Arthropoda</taxon>
        <taxon>Hexapoda</taxon>
        <taxon>Insecta</taxon>
        <taxon>Pterygota</taxon>
        <taxon>Neoptera</taxon>
        <taxon>Paraneoptera</taxon>
        <taxon>Hemiptera</taxon>
        <taxon>Sternorrhyncha</taxon>
        <taxon>Coccoidea</taxon>
        <taxon>Coccidae</taxon>
        <taxon>Parthenolecanium</taxon>
    </lineage>
</organism>
<gene>
    <name evidence="2" type="ORF">V9T40_001149</name>
</gene>